<dbReference type="InterPro" id="IPR001810">
    <property type="entry name" value="F-box_dom"/>
</dbReference>
<keyword evidence="2 3" id="KW-0694">RNA-binding</keyword>
<evidence type="ECO:0000256" key="3">
    <source>
        <dbReference type="PROSITE-ProRule" id="PRU00176"/>
    </source>
</evidence>
<keyword evidence="1" id="KW-0833">Ubl conjugation pathway</keyword>
<dbReference type="InterPro" id="IPR012677">
    <property type="entry name" value="Nucleotide-bd_a/b_plait_sf"/>
</dbReference>
<evidence type="ECO:0000259" key="6">
    <source>
        <dbReference type="PROSITE" id="PS50181"/>
    </source>
</evidence>
<dbReference type="GO" id="GO:0019005">
    <property type="term" value="C:SCF ubiquitin ligase complex"/>
    <property type="evidence" value="ECO:0007669"/>
    <property type="project" value="TreeGrafter"/>
</dbReference>
<dbReference type="InterPro" id="IPR057207">
    <property type="entry name" value="FBXL15_LRR"/>
</dbReference>
<feature type="compositionally biased region" description="Acidic residues" evidence="4">
    <location>
        <begin position="615"/>
        <end position="646"/>
    </location>
</feature>
<dbReference type="CDD" id="cd00590">
    <property type="entry name" value="RRM_SF"/>
    <property type="match status" value="1"/>
</dbReference>
<dbReference type="Proteomes" id="UP000279307">
    <property type="component" value="Chromosome 4"/>
</dbReference>
<dbReference type="Gene3D" id="1.20.1280.50">
    <property type="match status" value="1"/>
</dbReference>
<dbReference type="PANTHER" id="PTHR13318">
    <property type="entry name" value="PARTNER OF PAIRED, ISOFORM B-RELATED"/>
    <property type="match status" value="1"/>
</dbReference>
<dbReference type="Pfam" id="PF00076">
    <property type="entry name" value="RRM_1"/>
    <property type="match status" value="1"/>
</dbReference>
<dbReference type="Gene3D" id="3.30.70.330">
    <property type="match status" value="1"/>
</dbReference>
<dbReference type="InterPro" id="IPR000504">
    <property type="entry name" value="RRM_dom"/>
</dbReference>
<gene>
    <name evidence="7" type="ORF">DMN91_004330</name>
</gene>
<protein>
    <recommendedName>
        <fullName evidence="9">RNA-binding protein EEED8.10</fullName>
    </recommendedName>
</protein>
<evidence type="ECO:0000259" key="5">
    <source>
        <dbReference type="PROSITE" id="PS50102"/>
    </source>
</evidence>
<sequence>MVETDISSSINEFCSEFSKSKSTMNDTLESDYAKMLHDINRVISDDYTHPETVDGVPIRKLFVSNLAERTTFKDLRKCFLTYGNVESCYLRRNQGKSNYAFVTFATVSDAMAALQDGSRKQIRLHNRDLRVMPADSWHQPDSIEQKFYMRKERNRASDRPASEQYSQGCLQNDSENVSIHMLNDDCLRHIFLFLPIADRVRIERVCTRWRILSQDSWHMMRALDLSPFTWGLATHTIHTAKLRKLLLKCGRFLTRINLSDSIHCLSQSTLTIIAKFCPNLTSIDVTALTVCSSGIEALAHNCNNITRFSLGPSTYCCDNELKNFFSRNKGLEYLAISRNSLLGKSLSGLPAETVHTVILERCDLIQDVHLSLALKKLQSLEHLAINDCIGVAERTLETIGEHCKSLRVLELRGDFPFTQTSDMLYLTRLVGLQILKITYNPKMSDEFLASLVQRCQQLVCLDITCCRNVTDDGLTAVATLTKLERMTISYLDRITDSGLQDICGLKELECRNCPFIGDHGVSMLIESSPQLRLLDLSGCHDITSTVFHVAKDACNSRSNNVMLKLIIGGTSIMPKHETDDDDDDVDDDKDDKLSPLLQIVNVDLSDRRICTAMYTDDDDDDDDEDDDDDDDEDEDDDYFDYDDDDDAVYWLGDDSDNSEVLYCESFNIYPPLQRFYF</sequence>
<dbReference type="InterPro" id="IPR035979">
    <property type="entry name" value="RBD_domain_sf"/>
</dbReference>
<dbReference type="SUPFAM" id="SSF52047">
    <property type="entry name" value="RNI-like"/>
    <property type="match status" value="1"/>
</dbReference>
<evidence type="ECO:0000256" key="4">
    <source>
        <dbReference type="SAM" id="MobiDB-lite"/>
    </source>
</evidence>
<dbReference type="GO" id="GO:0031146">
    <property type="term" value="P:SCF-dependent proteasomal ubiquitin-dependent protein catabolic process"/>
    <property type="evidence" value="ECO:0007669"/>
    <property type="project" value="TreeGrafter"/>
</dbReference>
<feature type="region of interest" description="Disordered" evidence="4">
    <location>
        <begin position="613"/>
        <end position="646"/>
    </location>
</feature>
<dbReference type="InterPro" id="IPR032675">
    <property type="entry name" value="LRR_dom_sf"/>
</dbReference>
<evidence type="ECO:0000313" key="7">
    <source>
        <dbReference type="EMBL" id="RLU24121.1"/>
    </source>
</evidence>
<dbReference type="SUPFAM" id="SSF54928">
    <property type="entry name" value="RNA-binding domain, RBD"/>
    <property type="match status" value="1"/>
</dbReference>
<evidence type="ECO:0008006" key="9">
    <source>
        <dbReference type="Google" id="ProtNLM"/>
    </source>
</evidence>
<comment type="caution">
    <text evidence="7">The sequence shown here is derived from an EMBL/GenBank/DDBJ whole genome shotgun (WGS) entry which is preliminary data.</text>
</comment>
<evidence type="ECO:0000256" key="2">
    <source>
        <dbReference type="ARBA" id="ARBA00022884"/>
    </source>
</evidence>
<dbReference type="InterPro" id="IPR006553">
    <property type="entry name" value="Leu-rich_rpt_Cys-con_subtyp"/>
</dbReference>
<dbReference type="GO" id="GO:0003723">
    <property type="term" value="F:RNA binding"/>
    <property type="evidence" value="ECO:0007669"/>
    <property type="project" value="UniProtKB-UniRule"/>
</dbReference>
<dbReference type="PROSITE" id="PS50181">
    <property type="entry name" value="FBOX"/>
    <property type="match status" value="1"/>
</dbReference>
<proteinExistence type="predicted"/>
<dbReference type="Pfam" id="PF00646">
    <property type="entry name" value="F-box"/>
    <property type="match status" value="1"/>
</dbReference>
<feature type="domain" description="RRM" evidence="5">
    <location>
        <begin position="59"/>
        <end position="136"/>
    </location>
</feature>
<accession>A0A3L8DUR9</accession>
<dbReference type="Pfam" id="PF25372">
    <property type="entry name" value="DUF7885"/>
    <property type="match status" value="1"/>
</dbReference>
<name>A0A3L8DUR9_OOCBI</name>
<dbReference type="PROSITE" id="PS50102">
    <property type="entry name" value="RRM"/>
    <property type="match status" value="1"/>
</dbReference>
<evidence type="ECO:0000313" key="8">
    <source>
        <dbReference type="Proteomes" id="UP000279307"/>
    </source>
</evidence>
<feature type="domain" description="F-box" evidence="6">
    <location>
        <begin position="176"/>
        <end position="220"/>
    </location>
</feature>
<dbReference type="OrthoDB" id="549243at2759"/>
<reference evidence="7 8" key="1">
    <citation type="journal article" date="2018" name="Genome Res.">
        <title>The genomic architecture and molecular evolution of ant odorant receptors.</title>
        <authorList>
            <person name="McKenzie S.K."/>
            <person name="Kronauer D.J.C."/>
        </authorList>
    </citation>
    <scope>NUCLEOTIDE SEQUENCE [LARGE SCALE GENOMIC DNA]</scope>
    <source>
        <strain evidence="7">Clonal line C1</strain>
    </source>
</reference>
<dbReference type="SMART" id="SM00360">
    <property type="entry name" value="RRM"/>
    <property type="match status" value="1"/>
</dbReference>
<dbReference type="Gene3D" id="3.80.10.10">
    <property type="entry name" value="Ribonuclease Inhibitor"/>
    <property type="match status" value="1"/>
</dbReference>
<dbReference type="SUPFAM" id="SSF81383">
    <property type="entry name" value="F-box domain"/>
    <property type="match status" value="1"/>
</dbReference>
<organism evidence="7 8">
    <name type="scientific">Ooceraea biroi</name>
    <name type="common">Clonal raider ant</name>
    <name type="synonym">Cerapachys biroi</name>
    <dbReference type="NCBI Taxonomy" id="2015173"/>
    <lineage>
        <taxon>Eukaryota</taxon>
        <taxon>Metazoa</taxon>
        <taxon>Ecdysozoa</taxon>
        <taxon>Arthropoda</taxon>
        <taxon>Hexapoda</taxon>
        <taxon>Insecta</taxon>
        <taxon>Pterygota</taxon>
        <taxon>Neoptera</taxon>
        <taxon>Endopterygota</taxon>
        <taxon>Hymenoptera</taxon>
        <taxon>Apocrita</taxon>
        <taxon>Aculeata</taxon>
        <taxon>Formicoidea</taxon>
        <taxon>Formicidae</taxon>
        <taxon>Dorylinae</taxon>
        <taxon>Ooceraea</taxon>
    </lineage>
</organism>
<dbReference type="AlphaFoldDB" id="A0A3L8DUR9"/>
<evidence type="ECO:0000256" key="1">
    <source>
        <dbReference type="ARBA" id="ARBA00022786"/>
    </source>
</evidence>
<dbReference type="SMART" id="SM00367">
    <property type="entry name" value="LRR_CC"/>
    <property type="match status" value="6"/>
</dbReference>
<dbReference type="EMBL" id="QOIP01000004">
    <property type="protein sequence ID" value="RLU24121.1"/>
    <property type="molecule type" value="Genomic_DNA"/>
</dbReference>
<dbReference type="InterPro" id="IPR036047">
    <property type="entry name" value="F-box-like_dom_sf"/>
</dbReference>